<evidence type="ECO:0000313" key="2">
    <source>
        <dbReference type="EMBL" id="MEQ2247801.1"/>
    </source>
</evidence>
<keyword evidence="3" id="KW-1185">Reference proteome</keyword>
<protein>
    <submittedName>
        <fullName evidence="2">Uncharacterized protein</fullName>
    </submittedName>
</protein>
<evidence type="ECO:0000256" key="1">
    <source>
        <dbReference type="SAM" id="SignalP"/>
    </source>
</evidence>
<feature type="chain" id="PRO_5046710428" evidence="1">
    <location>
        <begin position="24"/>
        <end position="69"/>
    </location>
</feature>
<keyword evidence="1" id="KW-0732">Signal</keyword>
<gene>
    <name evidence="2" type="ORF">ILYODFUR_012797</name>
</gene>
<accession>A0ABV0URT1</accession>
<organism evidence="2 3">
    <name type="scientific">Ilyodon furcidens</name>
    <name type="common">goldbreast splitfin</name>
    <dbReference type="NCBI Taxonomy" id="33524"/>
    <lineage>
        <taxon>Eukaryota</taxon>
        <taxon>Metazoa</taxon>
        <taxon>Chordata</taxon>
        <taxon>Craniata</taxon>
        <taxon>Vertebrata</taxon>
        <taxon>Euteleostomi</taxon>
        <taxon>Actinopterygii</taxon>
        <taxon>Neopterygii</taxon>
        <taxon>Teleostei</taxon>
        <taxon>Neoteleostei</taxon>
        <taxon>Acanthomorphata</taxon>
        <taxon>Ovalentaria</taxon>
        <taxon>Atherinomorphae</taxon>
        <taxon>Cyprinodontiformes</taxon>
        <taxon>Goodeidae</taxon>
        <taxon>Ilyodon</taxon>
    </lineage>
</organism>
<evidence type="ECO:0000313" key="3">
    <source>
        <dbReference type="Proteomes" id="UP001482620"/>
    </source>
</evidence>
<feature type="signal peptide" evidence="1">
    <location>
        <begin position="1"/>
        <end position="23"/>
    </location>
</feature>
<proteinExistence type="predicted"/>
<sequence>MLAAQLFFLVSLLFVIQLEQSRGKDISLDAEKRRGSNEVITSSPVLETELDQDSSIGYKGISSAQQKSL</sequence>
<dbReference type="Proteomes" id="UP001482620">
    <property type="component" value="Unassembled WGS sequence"/>
</dbReference>
<comment type="caution">
    <text evidence="2">The sequence shown here is derived from an EMBL/GenBank/DDBJ whole genome shotgun (WGS) entry which is preliminary data.</text>
</comment>
<dbReference type="EMBL" id="JAHRIQ010082115">
    <property type="protein sequence ID" value="MEQ2247801.1"/>
    <property type="molecule type" value="Genomic_DNA"/>
</dbReference>
<name>A0ABV0URT1_9TELE</name>
<reference evidence="2 3" key="1">
    <citation type="submission" date="2021-06" db="EMBL/GenBank/DDBJ databases">
        <authorList>
            <person name="Palmer J.M."/>
        </authorList>
    </citation>
    <scope>NUCLEOTIDE SEQUENCE [LARGE SCALE GENOMIC DNA]</scope>
    <source>
        <strain evidence="3">if_2019</strain>
        <tissue evidence="2">Muscle</tissue>
    </source>
</reference>